<dbReference type="GO" id="GO:0009654">
    <property type="term" value="C:photosystem II oxygen evolving complex"/>
    <property type="evidence" value="ECO:0007669"/>
    <property type="project" value="InterPro"/>
</dbReference>
<dbReference type="Pfam" id="PF01789">
    <property type="entry name" value="PsbP"/>
    <property type="match status" value="1"/>
</dbReference>
<dbReference type="GO" id="GO:0015979">
    <property type="term" value="P:photosynthesis"/>
    <property type="evidence" value="ECO:0007669"/>
    <property type="project" value="InterPro"/>
</dbReference>
<evidence type="ECO:0000256" key="8">
    <source>
        <dbReference type="SAM" id="MobiDB-lite"/>
    </source>
</evidence>
<evidence type="ECO:0000256" key="4">
    <source>
        <dbReference type="ARBA" id="ARBA00022741"/>
    </source>
</evidence>
<dbReference type="PANTHER" id="PTHR43289:SF6">
    <property type="entry name" value="SERINE_THREONINE-PROTEIN KINASE NEKL-3"/>
    <property type="match status" value="1"/>
</dbReference>
<evidence type="ECO:0000259" key="10">
    <source>
        <dbReference type="PROSITE" id="PS50011"/>
    </source>
</evidence>
<dbReference type="GO" id="GO:0005509">
    <property type="term" value="F:calcium ion binding"/>
    <property type="evidence" value="ECO:0007669"/>
    <property type="project" value="InterPro"/>
</dbReference>
<evidence type="ECO:0000256" key="5">
    <source>
        <dbReference type="ARBA" id="ARBA00022777"/>
    </source>
</evidence>
<dbReference type="InterPro" id="IPR008271">
    <property type="entry name" value="Ser/Thr_kinase_AS"/>
</dbReference>
<dbReference type="CDD" id="cd14014">
    <property type="entry name" value="STKc_PknB_like"/>
    <property type="match status" value="1"/>
</dbReference>
<dbReference type="InterPro" id="IPR011009">
    <property type="entry name" value="Kinase-like_dom_sf"/>
</dbReference>
<keyword evidence="9" id="KW-0812">Transmembrane</keyword>
<feature type="region of interest" description="Disordered" evidence="8">
    <location>
        <begin position="313"/>
        <end position="352"/>
    </location>
</feature>
<evidence type="ECO:0000313" key="11">
    <source>
        <dbReference type="EMBL" id="ADD40486.1"/>
    </source>
</evidence>
<dbReference type="InterPro" id="IPR002683">
    <property type="entry name" value="PsbP_C"/>
</dbReference>
<evidence type="ECO:0000256" key="7">
    <source>
        <dbReference type="PROSITE-ProRule" id="PRU10141"/>
    </source>
</evidence>
<keyword evidence="6 7" id="KW-0067">ATP-binding</keyword>
<keyword evidence="9" id="KW-1133">Transmembrane helix</keyword>
<keyword evidence="3" id="KW-0808">Transferase</keyword>
<dbReference type="HOGENOM" id="CLU_000288_63_44_11"/>
<dbReference type="InterPro" id="IPR000719">
    <property type="entry name" value="Prot_kinase_dom"/>
</dbReference>
<keyword evidence="2 11" id="KW-0723">Serine/threonine-protein kinase</keyword>
<dbReference type="STRING" id="446470.Snas_0774"/>
<dbReference type="Gene3D" id="1.10.510.10">
    <property type="entry name" value="Transferase(Phosphotransferase) domain 1"/>
    <property type="match status" value="1"/>
</dbReference>
<dbReference type="Gene3D" id="3.30.200.20">
    <property type="entry name" value="Phosphorylase Kinase, domain 1"/>
    <property type="match status" value="1"/>
</dbReference>
<dbReference type="PROSITE" id="PS00108">
    <property type="entry name" value="PROTEIN_KINASE_ST"/>
    <property type="match status" value="1"/>
</dbReference>
<reference evidence="11 12" key="1">
    <citation type="journal article" date="2009" name="Stand. Genomic Sci.">
        <title>Complete genome sequence of Stackebrandtia nassauensis type strain (LLR-40K-21).</title>
        <authorList>
            <person name="Munk C."/>
            <person name="Lapidus A."/>
            <person name="Copeland A."/>
            <person name="Jando M."/>
            <person name="Mayilraj S."/>
            <person name="Glavina Del Rio T."/>
            <person name="Nolan M."/>
            <person name="Chen F."/>
            <person name="Lucas S."/>
            <person name="Tice H."/>
            <person name="Cheng J.F."/>
            <person name="Han C."/>
            <person name="Detter J.C."/>
            <person name="Bruce D."/>
            <person name="Goodwin L."/>
            <person name="Chain P."/>
            <person name="Pitluck S."/>
            <person name="Goker M."/>
            <person name="Ovchinikova G."/>
            <person name="Pati A."/>
            <person name="Ivanova N."/>
            <person name="Mavromatis K."/>
            <person name="Chen A."/>
            <person name="Palaniappan K."/>
            <person name="Land M."/>
            <person name="Hauser L."/>
            <person name="Chang Y.J."/>
            <person name="Jeffries C.D."/>
            <person name="Bristow J."/>
            <person name="Eisen J.A."/>
            <person name="Markowitz V."/>
            <person name="Hugenholtz P."/>
            <person name="Kyrpides N.C."/>
            <person name="Klenk H.P."/>
        </authorList>
    </citation>
    <scope>NUCLEOTIDE SEQUENCE [LARGE SCALE GENOMIC DNA]</scope>
    <source>
        <strain evidence="12">DSM 44728 / CIP 108903 / NRRL B-16338 / NBRC 102104 / LLR-40K-21</strain>
    </source>
</reference>
<dbReference type="Proteomes" id="UP000000844">
    <property type="component" value="Chromosome"/>
</dbReference>
<keyword evidence="4 7" id="KW-0547">Nucleotide-binding</keyword>
<evidence type="ECO:0000256" key="3">
    <source>
        <dbReference type="ARBA" id="ARBA00022679"/>
    </source>
</evidence>
<protein>
    <recommendedName>
        <fullName evidence="1">non-specific serine/threonine protein kinase</fullName>
        <ecNumber evidence="1">2.7.11.1</ecNumber>
    </recommendedName>
</protein>
<keyword evidence="5 11" id="KW-0418">Kinase</keyword>
<dbReference type="EMBL" id="CP001778">
    <property type="protein sequence ID" value="ADD40486.1"/>
    <property type="molecule type" value="Genomic_DNA"/>
</dbReference>
<keyword evidence="12" id="KW-1185">Reference proteome</keyword>
<feature type="domain" description="Protein kinase" evidence="10">
    <location>
        <begin position="30"/>
        <end position="289"/>
    </location>
</feature>
<feature type="compositionally biased region" description="Low complexity" evidence="8">
    <location>
        <begin position="329"/>
        <end position="343"/>
    </location>
</feature>
<dbReference type="PROSITE" id="PS00107">
    <property type="entry name" value="PROTEIN_KINASE_ATP"/>
    <property type="match status" value="1"/>
</dbReference>
<dbReference type="eggNOG" id="COG0515">
    <property type="taxonomic scope" value="Bacteria"/>
</dbReference>
<sequence length="595" mass="62077">MTFPPDAAATPEGQTAPRVAQPGVVIADRYELTAKVGDGGHGTVWRAHDRLLQRDVAVKEVTLPPYLPPDEREQLCDRTLREARAAASLSHASVVRVFDVVTEDGRPWIVMELLKARSLADIISADGPMPPRVVAKIGLSLVSALEAAHEAGIVHRDIKPGNVMISADGRCVLSDFGAAAASASGTGHTAPGMVLGSAHYIAPERAIGGPAEPPSDLFSLGVTLYAALEGRPPFDRGDTTATMHAVVHDPPEAPRNAGPLAPLLAGLLDKDPTQRFTVQHTRNTLTGLLSGPLSADGATGVLPTSGGPISGIPASPGGFPVSAPPTSPAPTSAMPASGAPLGPVSGGPTSGGPVSGAAAPGYPAGYAAATAEPYTPPVDPYYHQTGQPFPQPPKQQKKTGMLLGIGIGVVVLALLGTLGFMMFGGSGEEPPSDDSGDDSQQDAAFETELYKDPDGRFTVEIPKGWKAAQKSNPEQTFLDITDPDNGDRWVRLNVLNEADPKAAVTGGVEGLKSSDKFVSGTLETVESKPAKLGDLKAHQVEYTAERSSDGQKRHAMWLIASDGSTSYHVYLSVPQKTWKDSLPIFENAVKTYKIL</sequence>
<dbReference type="SUPFAM" id="SSF56112">
    <property type="entry name" value="Protein kinase-like (PK-like)"/>
    <property type="match status" value="1"/>
</dbReference>
<dbReference type="InterPro" id="IPR017441">
    <property type="entry name" value="Protein_kinase_ATP_BS"/>
</dbReference>
<dbReference type="SMART" id="SM00220">
    <property type="entry name" value="S_TKc"/>
    <property type="match status" value="1"/>
</dbReference>
<gene>
    <name evidence="11" type="ordered locus">Snas_0774</name>
</gene>
<dbReference type="AlphaFoldDB" id="D3Q7Y1"/>
<dbReference type="eggNOG" id="COG3170">
    <property type="taxonomic scope" value="Bacteria"/>
</dbReference>
<dbReference type="SUPFAM" id="SSF55724">
    <property type="entry name" value="Mog1p/PsbP-like"/>
    <property type="match status" value="1"/>
</dbReference>
<keyword evidence="9" id="KW-0472">Membrane</keyword>
<dbReference type="KEGG" id="sna:Snas_0774"/>
<dbReference type="PANTHER" id="PTHR43289">
    <property type="entry name" value="MITOGEN-ACTIVATED PROTEIN KINASE KINASE KINASE 20-RELATED"/>
    <property type="match status" value="1"/>
</dbReference>
<name>D3Q7Y1_STANL</name>
<dbReference type="PROSITE" id="PS50011">
    <property type="entry name" value="PROTEIN_KINASE_DOM"/>
    <property type="match status" value="1"/>
</dbReference>
<evidence type="ECO:0000256" key="6">
    <source>
        <dbReference type="ARBA" id="ARBA00022840"/>
    </source>
</evidence>
<dbReference type="GO" id="GO:0004674">
    <property type="term" value="F:protein serine/threonine kinase activity"/>
    <property type="evidence" value="ECO:0007669"/>
    <property type="project" value="UniProtKB-KW"/>
</dbReference>
<dbReference type="Pfam" id="PF00069">
    <property type="entry name" value="Pkinase"/>
    <property type="match status" value="1"/>
</dbReference>
<feature type="binding site" evidence="7">
    <location>
        <position position="59"/>
    </location>
    <ligand>
        <name>ATP</name>
        <dbReference type="ChEBI" id="CHEBI:30616"/>
    </ligand>
</feature>
<dbReference type="GO" id="GO:0005524">
    <property type="term" value="F:ATP binding"/>
    <property type="evidence" value="ECO:0007669"/>
    <property type="project" value="UniProtKB-UniRule"/>
</dbReference>
<evidence type="ECO:0000313" key="12">
    <source>
        <dbReference type="Proteomes" id="UP000000844"/>
    </source>
</evidence>
<accession>D3Q7Y1</accession>
<dbReference type="RefSeq" id="WP_013016057.1">
    <property type="nucleotide sequence ID" value="NC_013947.1"/>
</dbReference>
<evidence type="ECO:0000256" key="2">
    <source>
        <dbReference type="ARBA" id="ARBA00022527"/>
    </source>
</evidence>
<evidence type="ECO:0000256" key="9">
    <source>
        <dbReference type="SAM" id="Phobius"/>
    </source>
</evidence>
<dbReference type="InterPro" id="IPR016123">
    <property type="entry name" value="Mog1/PsbP_a/b/a-sand"/>
</dbReference>
<evidence type="ECO:0000256" key="1">
    <source>
        <dbReference type="ARBA" id="ARBA00012513"/>
    </source>
</evidence>
<organism evidence="11 12">
    <name type="scientific">Stackebrandtia nassauensis (strain DSM 44728 / CIP 108903 / NRRL B-16338 / NBRC 102104 / LLR-40K-21)</name>
    <dbReference type="NCBI Taxonomy" id="446470"/>
    <lineage>
        <taxon>Bacteria</taxon>
        <taxon>Bacillati</taxon>
        <taxon>Actinomycetota</taxon>
        <taxon>Actinomycetes</taxon>
        <taxon>Glycomycetales</taxon>
        <taxon>Glycomycetaceae</taxon>
        <taxon>Stackebrandtia</taxon>
    </lineage>
</organism>
<dbReference type="GO" id="GO:0019898">
    <property type="term" value="C:extrinsic component of membrane"/>
    <property type="evidence" value="ECO:0007669"/>
    <property type="project" value="InterPro"/>
</dbReference>
<proteinExistence type="predicted"/>
<dbReference type="Gene3D" id="3.40.1000.10">
    <property type="entry name" value="Mog1/PsbP, alpha/beta/alpha sandwich"/>
    <property type="match status" value="1"/>
</dbReference>
<dbReference type="EC" id="2.7.11.1" evidence="1"/>
<feature type="transmembrane region" description="Helical" evidence="9">
    <location>
        <begin position="401"/>
        <end position="423"/>
    </location>
</feature>